<proteinExistence type="predicted"/>
<dbReference type="RefSeq" id="WP_344653628.1">
    <property type="nucleotide sequence ID" value="NZ_BAAAGX010000033.1"/>
</dbReference>
<gene>
    <name evidence="3" type="ORF">GCM10009539_74370</name>
</gene>
<keyword evidence="4" id="KW-1185">Reference proteome</keyword>
<comment type="caution">
    <text evidence="3">The sequence shown here is derived from an EMBL/GenBank/DDBJ whole genome shotgun (WGS) entry which is preliminary data.</text>
</comment>
<evidence type="ECO:0000259" key="2">
    <source>
        <dbReference type="Pfam" id="PF03724"/>
    </source>
</evidence>
<dbReference type="PANTHER" id="PTHR35535">
    <property type="entry name" value="HEAT SHOCK PROTEIN HSLJ"/>
    <property type="match status" value="1"/>
</dbReference>
<dbReference type="Pfam" id="PF03724">
    <property type="entry name" value="META"/>
    <property type="match status" value="2"/>
</dbReference>
<sequence length="265" mass="27533">MIRLALVLVAVSLLAACAAEPPLAARGSEDRGVARADAAHPLVGTVFRSTGVTEGGADRPLVDGTRIELRFTADGALGVRAGCNRMSGPVTIGDDSLRVGDLQTTDMGCDQPRMDQDAWFAGVLRAGPAWRLDDDTLTLTTERTEIRFTMQTSPPLVGTRWNVTGLVEGETVASLPPDVEAYLEFDGTTVTGNAGCNRISGPARPGSGAIVFGPVVATKMACGGGRDTTERAVLRVLGAGTVRMVVDDTLRLTAPDGSGLVLQSA</sequence>
<keyword evidence="1" id="KW-0732">Signal</keyword>
<dbReference type="Gene3D" id="2.40.128.270">
    <property type="match status" value="2"/>
</dbReference>
<dbReference type="PROSITE" id="PS51257">
    <property type="entry name" value="PROKAR_LIPOPROTEIN"/>
    <property type="match status" value="1"/>
</dbReference>
<dbReference type="EMBL" id="BAAAGX010000033">
    <property type="protein sequence ID" value="GAA0275719.1"/>
    <property type="molecule type" value="Genomic_DNA"/>
</dbReference>
<feature type="chain" id="PRO_5047120061" description="DUF306 domain-containing protein" evidence="1">
    <location>
        <begin position="19"/>
        <end position="265"/>
    </location>
</feature>
<evidence type="ECO:0000313" key="4">
    <source>
        <dbReference type="Proteomes" id="UP001500967"/>
    </source>
</evidence>
<organism evidence="3 4">
    <name type="scientific">Cryptosporangium japonicum</name>
    <dbReference type="NCBI Taxonomy" id="80872"/>
    <lineage>
        <taxon>Bacteria</taxon>
        <taxon>Bacillati</taxon>
        <taxon>Actinomycetota</taxon>
        <taxon>Actinomycetes</taxon>
        <taxon>Cryptosporangiales</taxon>
        <taxon>Cryptosporangiaceae</taxon>
        <taxon>Cryptosporangium</taxon>
    </lineage>
</organism>
<reference evidence="3 4" key="1">
    <citation type="journal article" date="2019" name="Int. J. Syst. Evol. Microbiol.">
        <title>The Global Catalogue of Microorganisms (GCM) 10K type strain sequencing project: providing services to taxonomists for standard genome sequencing and annotation.</title>
        <authorList>
            <consortium name="The Broad Institute Genomics Platform"/>
            <consortium name="The Broad Institute Genome Sequencing Center for Infectious Disease"/>
            <person name="Wu L."/>
            <person name="Ma J."/>
        </authorList>
    </citation>
    <scope>NUCLEOTIDE SEQUENCE [LARGE SCALE GENOMIC DNA]</scope>
    <source>
        <strain evidence="3 4">JCM 10425</strain>
    </source>
</reference>
<accession>A0ABN0V4Y8</accession>
<name>A0ABN0V4Y8_9ACTN</name>
<feature type="signal peptide" evidence="1">
    <location>
        <begin position="1"/>
        <end position="18"/>
    </location>
</feature>
<dbReference type="PANTHER" id="PTHR35535:SF2">
    <property type="entry name" value="DUF306 DOMAIN-CONTAINING PROTEIN"/>
    <property type="match status" value="1"/>
</dbReference>
<feature type="domain" description="DUF306" evidence="2">
    <location>
        <begin position="62"/>
        <end position="145"/>
    </location>
</feature>
<protein>
    <recommendedName>
        <fullName evidence="2">DUF306 domain-containing protein</fullName>
    </recommendedName>
</protein>
<feature type="domain" description="DUF306" evidence="2">
    <location>
        <begin position="155"/>
        <end position="259"/>
    </location>
</feature>
<dbReference type="InterPro" id="IPR038670">
    <property type="entry name" value="HslJ-like_sf"/>
</dbReference>
<dbReference type="Proteomes" id="UP001500967">
    <property type="component" value="Unassembled WGS sequence"/>
</dbReference>
<evidence type="ECO:0000256" key="1">
    <source>
        <dbReference type="SAM" id="SignalP"/>
    </source>
</evidence>
<evidence type="ECO:0000313" key="3">
    <source>
        <dbReference type="EMBL" id="GAA0275719.1"/>
    </source>
</evidence>
<dbReference type="InterPro" id="IPR053147">
    <property type="entry name" value="Hsp_HslJ-like"/>
</dbReference>
<dbReference type="InterPro" id="IPR005184">
    <property type="entry name" value="DUF306_Meta_HslJ"/>
</dbReference>